<feature type="compositionally biased region" description="Low complexity" evidence="7">
    <location>
        <begin position="367"/>
        <end position="380"/>
    </location>
</feature>
<proteinExistence type="predicted"/>
<organism evidence="9 10">
    <name type="scientific">Cryptococcus depauperatus CBS 7841</name>
    <dbReference type="NCBI Taxonomy" id="1295531"/>
    <lineage>
        <taxon>Eukaryota</taxon>
        <taxon>Fungi</taxon>
        <taxon>Dikarya</taxon>
        <taxon>Basidiomycota</taxon>
        <taxon>Agaricomycotina</taxon>
        <taxon>Tremellomycetes</taxon>
        <taxon>Tremellales</taxon>
        <taxon>Cryptococcaceae</taxon>
        <taxon>Cryptococcus</taxon>
    </lineage>
</organism>
<evidence type="ECO:0000256" key="2">
    <source>
        <dbReference type="ARBA" id="ARBA00023125"/>
    </source>
</evidence>
<feature type="compositionally biased region" description="Basic and acidic residues" evidence="7">
    <location>
        <begin position="726"/>
        <end position="747"/>
    </location>
</feature>
<feature type="compositionally biased region" description="Polar residues" evidence="7">
    <location>
        <begin position="8"/>
        <end position="25"/>
    </location>
</feature>
<reference evidence="9" key="2">
    <citation type="journal article" date="2022" name="Elife">
        <title>Obligate sexual reproduction of a homothallic fungus closely related to the Cryptococcus pathogenic species complex.</title>
        <authorList>
            <person name="Passer A.R."/>
            <person name="Clancey S.A."/>
            <person name="Shea T."/>
            <person name="David-Palma M."/>
            <person name="Averette A.F."/>
            <person name="Boekhout T."/>
            <person name="Porcel B.M."/>
            <person name="Nowrousian M."/>
            <person name="Cuomo C.A."/>
            <person name="Sun S."/>
            <person name="Heitman J."/>
            <person name="Coelho M.A."/>
        </authorList>
    </citation>
    <scope>NUCLEOTIDE SEQUENCE</scope>
    <source>
        <strain evidence="9">CBS 7841</strain>
    </source>
</reference>
<dbReference type="RefSeq" id="XP_066069897.1">
    <property type="nucleotide sequence ID" value="XM_066213800.1"/>
</dbReference>
<dbReference type="PANTHER" id="PTHR24208">
    <property type="entry name" value="LIM/HOMEOBOX PROTEIN LHX"/>
    <property type="match status" value="1"/>
</dbReference>
<dbReference type="PANTHER" id="PTHR24208:SF166">
    <property type="entry name" value="LIM HOMEOBOX TRANSCRIPTION FACTOR 1 ALPHA, ISOFORM B"/>
    <property type="match status" value="1"/>
</dbReference>
<evidence type="ECO:0000313" key="9">
    <source>
        <dbReference type="EMBL" id="WVN89197.1"/>
    </source>
</evidence>
<evidence type="ECO:0000256" key="6">
    <source>
        <dbReference type="RuleBase" id="RU000682"/>
    </source>
</evidence>
<dbReference type="KEGG" id="cdep:91088624"/>
<dbReference type="Pfam" id="PF00046">
    <property type="entry name" value="Homeodomain"/>
    <property type="match status" value="1"/>
</dbReference>
<evidence type="ECO:0000256" key="1">
    <source>
        <dbReference type="ARBA" id="ARBA00004123"/>
    </source>
</evidence>
<gene>
    <name evidence="9" type="ORF">L203_104414</name>
</gene>
<dbReference type="PROSITE" id="PS50071">
    <property type="entry name" value="HOMEOBOX_2"/>
    <property type="match status" value="1"/>
</dbReference>
<dbReference type="CDD" id="cd00086">
    <property type="entry name" value="homeodomain"/>
    <property type="match status" value="1"/>
</dbReference>
<dbReference type="GO" id="GO:0000977">
    <property type="term" value="F:RNA polymerase II transcription regulatory region sequence-specific DNA binding"/>
    <property type="evidence" value="ECO:0007669"/>
    <property type="project" value="TreeGrafter"/>
</dbReference>
<evidence type="ECO:0000256" key="7">
    <source>
        <dbReference type="SAM" id="MobiDB-lite"/>
    </source>
</evidence>
<dbReference type="SUPFAM" id="SSF46689">
    <property type="entry name" value="Homeodomain-like"/>
    <property type="match status" value="1"/>
</dbReference>
<evidence type="ECO:0000256" key="5">
    <source>
        <dbReference type="PROSITE-ProRule" id="PRU00108"/>
    </source>
</evidence>
<evidence type="ECO:0000256" key="3">
    <source>
        <dbReference type="ARBA" id="ARBA00023155"/>
    </source>
</evidence>
<reference evidence="9" key="3">
    <citation type="submission" date="2024-01" db="EMBL/GenBank/DDBJ databases">
        <authorList>
            <person name="Coelho M.A."/>
            <person name="David-Palma M."/>
            <person name="Shea T."/>
            <person name="Sun S."/>
            <person name="Cuomo C.A."/>
            <person name="Heitman J."/>
        </authorList>
    </citation>
    <scope>NUCLEOTIDE SEQUENCE</scope>
    <source>
        <strain evidence="9">CBS 7841</strain>
    </source>
</reference>
<dbReference type="InterPro" id="IPR009057">
    <property type="entry name" value="Homeodomain-like_sf"/>
</dbReference>
<dbReference type="AlphaFoldDB" id="A0AAJ8JVG0"/>
<evidence type="ECO:0000259" key="8">
    <source>
        <dbReference type="PROSITE" id="PS50071"/>
    </source>
</evidence>
<feature type="region of interest" description="Disordered" evidence="7">
    <location>
        <begin position="1"/>
        <end position="25"/>
    </location>
</feature>
<dbReference type="Proteomes" id="UP000094043">
    <property type="component" value="Chromosome 5"/>
</dbReference>
<keyword evidence="4 5" id="KW-0539">Nucleus</keyword>
<dbReference type="GO" id="GO:0000981">
    <property type="term" value="F:DNA-binding transcription factor activity, RNA polymerase II-specific"/>
    <property type="evidence" value="ECO:0007669"/>
    <property type="project" value="TreeGrafter"/>
</dbReference>
<dbReference type="GeneID" id="91088624"/>
<dbReference type="SMART" id="SM00389">
    <property type="entry name" value="HOX"/>
    <property type="match status" value="1"/>
</dbReference>
<evidence type="ECO:0000313" key="10">
    <source>
        <dbReference type="Proteomes" id="UP000094043"/>
    </source>
</evidence>
<accession>A0AAJ8JVG0</accession>
<feature type="region of interest" description="Disordered" evidence="7">
    <location>
        <begin position="336"/>
        <end position="380"/>
    </location>
</feature>
<keyword evidence="3 5" id="KW-0371">Homeobox</keyword>
<feature type="compositionally biased region" description="Basic and acidic residues" evidence="7">
    <location>
        <begin position="345"/>
        <end position="357"/>
    </location>
</feature>
<dbReference type="InterPro" id="IPR050453">
    <property type="entry name" value="LIM_Homeobox_TF"/>
</dbReference>
<feature type="domain" description="Homeobox" evidence="8">
    <location>
        <begin position="285"/>
        <end position="347"/>
    </location>
</feature>
<keyword evidence="2 5" id="KW-0238">DNA-binding</keyword>
<comment type="subcellular location">
    <subcellularLocation>
        <location evidence="1 5 6">Nucleus</location>
    </subcellularLocation>
</comment>
<dbReference type="InterPro" id="IPR001356">
    <property type="entry name" value="HD"/>
</dbReference>
<evidence type="ECO:0000256" key="4">
    <source>
        <dbReference type="ARBA" id="ARBA00023242"/>
    </source>
</evidence>
<protein>
    <recommendedName>
        <fullName evidence="8">Homeobox domain-containing protein</fullName>
    </recommendedName>
</protein>
<name>A0AAJ8JVG0_9TREE</name>
<sequence>MIDMSAMSLPSNVSQDGNDTSDRSNSLQVASLHNCNVFAPTSSSTAEPFTAPLNGPASSWGLRVSSVAGMEHHMYDLGQSFTPLVSPFTPFTQDSSGFTMAPTPTLADWNSPSAAMDAHLPPAYRQNVVSLSSPTIVTPNQSELRPNALTGLSPMFANFSTSPLEVNFSSSTTRPGPTRYFSAGSAPVRNRSFTLHTPPPNSSSASCPYPPYKYYSANASPTGRLFRPPSTPQFPSHSVAERRIFHPSPAGSAPLTGLEFTNLALDRERVFFKPLVPGIGIGMGGGEKPPRFKPTKGQLAILVKAYEENKNPDSAAREALAKKLGPEVRPKTLQIWFQNRRSKSRAKERDAAHRKLQDGSPQSKFPSQQDGSMSSNLSSGSLKCIEPHSVPSLDALRVLVGDDSADLTLLPISVLSISGWTRFLTPGTGSTHPDLAAAIRFSSPSQSCSNPDEPPVLHIYVLHTLTFRIDIPLHPHHISNLHATSNPAVNTNAVAIQFEVAPGIATYHSRSDEKEQVKGEWREIGDFTGGEAGKGGKCEITGIRESLIPAFIKIQQYLANTLNSASMTAGLCSQVAPAQSMSISNWKFPGASTTSASTSGSEGIKTRLLETIKHDTEPSISVHKRQRSFSQPLPLPTDLCDGILNQPFLPLPVGIPLQSPSSLTDESISLSWLNTNFGSWTESLPSGSLGTAYIQTPVTSYPTSVLGTEAASDPYESSDRLSNSDQGEKEGEFDKTELMDVEGHGKTFPESTWRSPTPLVLCPRPSGEETP</sequence>
<dbReference type="EMBL" id="CP143788">
    <property type="protein sequence ID" value="WVN89197.1"/>
    <property type="molecule type" value="Genomic_DNA"/>
</dbReference>
<keyword evidence="10" id="KW-1185">Reference proteome</keyword>
<feature type="DNA-binding region" description="Homeobox" evidence="5">
    <location>
        <begin position="287"/>
        <end position="348"/>
    </location>
</feature>
<dbReference type="Gene3D" id="1.10.10.60">
    <property type="entry name" value="Homeodomain-like"/>
    <property type="match status" value="1"/>
</dbReference>
<feature type="region of interest" description="Disordered" evidence="7">
    <location>
        <begin position="708"/>
        <end position="771"/>
    </location>
</feature>
<dbReference type="GO" id="GO:0005634">
    <property type="term" value="C:nucleus"/>
    <property type="evidence" value="ECO:0007669"/>
    <property type="project" value="UniProtKB-SubCell"/>
</dbReference>
<reference evidence="9" key="1">
    <citation type="submission" date="2016-06" db="EMBL/GenBank/DDBJ databases">
        <authorList>
            <person name="Cuomo C."/>
            <person name="Litvintseva A."/>
            <person name="Heitman J."/>
            <person name="Chen Y."/>
            <person name="Sun S."/>
            <person name="Springer D."/>
            <person name="Dromer F."/>
            <person name="Young S."/>
            <person name="Zeng Q."/>
            <person name="Chapman S."/>
            <person name="Gujja S."/>
            <person name="Saif S."/>
            <person name="Birren B."/>
        </authorList>
    </citation>
    <scope>NUCLEOTIDE SEQUENCE</scope>
    <source>
        <strain evidence="9">CBS 7841</strain>
    </source>
</reference>